<proteinExistence type="predicted"/>
<sequence>MEMSKCLCVMIVAVIVVAASASPIKKRSSNGESSNGGQQYNNRGSYGNPSNGYQQNYYVNKNQNSVTNTDNECNTAGSYCCNNQAIKNNANGNGRRKRNSSSGSSAWGPTRYFQNQDNSQQYACNQYNPKTSGDQTTGCSTGQTCCQGNNQTGVVTLSCSNVNLGDLSQILDLTDLVSSLLPNSN</sequence>
<accession>A0A815L1G7</accession>
<evidence type="ECO:0000256" key="1">
    <source>
        <dbReference type="SAM" id="MobiDB-lite"/>
    </source>
</evidence>
<dbReference type="EMBL" id="CAJNOG010001032">
    <property type="protein sequence ID" value="CAF1400186.1"/>
    <property type="molecule type" value="Genomic_DNA"/>
</dbReference>
<dbReference type="EMBL" id="CAJOAZ010000135">
    <property type="protein sequence ID" value="CAF3547254.1"/>
    <property type="molecule type" value="Genomic_DNA"/>
</dbReference>
<feature type="region of interest" description="Disordered" evidence="1">
    <location>
        <begin position="91"/>
        <end position="112"/>
    </location>
</feature>
<comment type="caution">
    <text evidence="3">The sequence shown here is derived from an EMBL/GenBank/DDBJ whole genome shotgun (WGS) entry which is preliminary data.</text>
</comment>
<evidence type="ECO:0008006" key="6">
    <source>
        <dbReference type="Google" id="ProtNLM"/>
    </source>
</evidence>
<dbReference type="Proteomes" id="UP000663844">
    <property type="component" value="Unassembled WGS sequence"/>
</dbReference>
<dbReference type="Proteomes" id="UP000663845">
    <property type="component" value="Unassembled WGS sequence"/>
</dbReference>
<keyword evidence="2" id="KW-0732">Signal</keyword>
<reference evidence="3" key="1">
    <citation type="submission" date="2021-02" db="EMBL/GenBank/DDBJ databases">
        <authorList>
            <person name="Nowell W R."/>
        </authorList>
    </citation>
    <scope>NUCLEOTIDE SEQUENCE</scope>
</reference>
<evidence type="ECO:0000256" key="2">
    <source>
        <dbReference type="SAM" id="SignalP"/>
    </source>
</evidence>
<protein>
    <recommendedName>
        <fullName evidence="6">Hydrophobin</fullName>
    </recommendedName>
</protein>
<name>A0A815L1G7_9BILA</name>
<feature type="region of interest" description="Disordered" evidence="1">
    <location>
        <begin position="24"/>
        <end position="56"/>
    </location>
</feature>
<evidence type="ECO:0000313" key="5">
    <source>
        <dbReference type="Proteomes" id="UP000663845"/>
    </source>
</evidence>
<feature type="compositionally biased region" description="Low complexity" evidence="1">
    <location>
        <begin position="30"/>
        <end position="42"/>
    </location>
</feature>
<dbReference type="AlphaFoldDB" id="A0A815L1G7"/>
<evidence type="ECO:0000313" key="3">
    <source>
        <dbReference type="EMBL" id="CAF1400186.1"/>
    </source>
</evidence>
<feature type="signal peptide" evidence="2">
    <location>
        <begin position="1"/>
        <end position="21"/>
    </location>
</feature>
<feature type="chain" id="PRO_5036411899" description="Hydrophobin" evidence="2">
    <location>
        <begin position="22"/>
        <end position="185"/>
    </location>
</feature>
<gene>
    <name evidence="3" type="ORF">JYZ213_LOCUS37712</name>
    <name evidence="4" type="ORF">OXD698_LOCUS3746</name>
</gene>
<evidence type="ECO:0000313" key="4">
    <source>
        <dbReference type="EMBL" id="CAF3547254.1"/>
    </source>
</evidence>
<organism evidence="3 5">
    <name type="scientific">Adineta steineri</name>
    <dbReference type="NCBI Taxonomy" id="433720"/>
    <lineage>
        <taxon>Eukaryota</taxon>
        <taxon>Metazoa</taxon>
        <taxon>Spiralia</taxon>
        <taxon>Gnathifera</taxon>
        <taxon>Rotifera</taxon>
        <taxon>Eurotatoria</taxon>
        <taxon>Bdelloidea</taxon>
        <taxon>Adinetida</taxon>
        <taxon>Adinetidae</taxon>
        <taxon>Adineta</taxon>
    </lineage>
</organism>